<dbReference type="AlphaFoldDB" id="A0A2V2XLS0"/>
<dbReference type="VEuPathDB" id="TriTrypDB:ECC02_011308"/>
<gene>
    <name evidence="2" type="ORF">C3747_2g134</name>
</gene>
<dbReference type="VEuPathDB" id="TriTrypDB:TCDM_10991"/>
<feature type="region of interest" description="Disordered" evidence="1">
    <location>
        <begin position="169"/>
        <end position="191"/>
    </location>
</feature>
<accession>A0A2V2XLS0</accession>
<dbReference type="VEuPathDB" id="TriTrypDB:BCY84_12842"/>
<dbReference type="VEuPathDB" id="TriTrypDB:TcCL_Unassigned01889"/>
<comment type="caution">
    <text evidence="2">The sequence shown here is derived from an EMBL/GenBank/DDBJ whole genome shotgun (WGS) entry which is preliminary data.</text>
</comment>
<organism evidence="2 3">
    <name type="scientific">Trypanosoma cruzi</name>
    <dbReference type="NCBI Taxonomy" id="5693"/>
    <lineage>
        <taxon>Eukaryota</taxon>
        <taxon>Discoba</taxon>
        <taxon>Euglenozoa</taxon>
        <taxon>Kinetoplastea</taxon>
        <taxon>Metakinetoplastina</taxon>
        <taxon>Trypanosomatida</taxon>
        <taxon>Trypanosomatidae</taxon>
        <taxon>Trypanosoma</taxon>
        <taxon>Schizotrypanum</taxon>
    </lineage>
</organism>
<evidence type="ECO:0000256" key="1">
    <source>
        <dbReference type="SAM" id="MobiDB-lite"/>
    </source>
</evidence>
<evidence type="ECO:0000313" key="2">
    <source>
        <dbReference type="EMBL" id="PWV21505.1"/>
    </source>
</evidence>
<name>A0A2V2XLS0_TRYCR</name>
<sequence>MRSDGTALSKHQKVGQLIKLWAAEATRHPKHRPPPPTLTNARGLAPNNYGIARPRPTAVALGTGAWPRRNAWRGLAPSRPCGEACLPRLFDRRPNAGTVSRIWQRGVIIPSSTRGKRHSTATPPTRHAGQLPRPAHVTHPCRTHPRCHRVPVDSAAIWLQARRFRPRPIAAPQGGHASQHPKAPHGGCLCGPRQGFQHGRL</sequence>
<protein>
    <submittedName>
        <fullName evidence="2">Uncharacterized protein</fullName>
    </submittedName>
</protein>
<feature type="region of interest" description="Disordered" evidence="1">
    <location>
        <begin position="112"/>
        <end position="133"/>
    </location>
</feature>
<dbReference type="VEuPathDB" id="TriTrypDB:TCSYLVIO_004020"/>
<dbReference type="Proteomes" id="UP000246078">
    <property type="component" value="Unassembled WGS sequence"/>
</dbReference>
<reference evidence="2 3" key="1">
    <citation type="journal article" date="2018" name="Microb. Genom.">
        <title>Expanding an expanded genome: long-read sequencing of Trypanosoma cruzi.</title>
        <authorList>
            <person name="Berna L."/>
            <person name="Rodriguez M."/>
            <person name="Chiribao M.L."/>
            <person name="Parodi-Talice A."/>
            <person name="Pita S."/>
            <person name="Rijo G."/>
            <person name="Alvarez-Valin F."/>
            <person name="Robello C."/>
        </authorList>
    </citation>
    <scope>NUCLEOTIDE SEQUENCE [LARGE SCALE GENOMIC DNA]</scope>
    <source>
        <strain evidence="2 3">TCC</strain>
    </source>
</reference>
<dbReference type="VEuPathDB" id="TriTrypDB:Tc_MARK_4857"/>
<evidence type="ECO:0000313" key="3">
    <source>
        <dbReference type="Proteomes" id="UP000246078"/>
    </source>
</evidence>
<dbReference type="VEuPathDB" id="TriTrypDB:C3747_2g134"/>
<dbReference type="VEuPathDB" id="TriTrypDB:C4B63_143g4"/>
<proteinExistence type="predicted"/>
<dbReference type="VEuPathDB" id="TriTrypDB:TcBrA4_0084890"/>
<dbReference type="EMBL" id="PRFC01000002">
    <property type="protein sequence ID" value="PWV21505.1"/>
    <property type="molecule type" value="Genomic_DNA"/>
</dbReference>